<sequence length="64" mass="7054">MHNEGATVPVGIERPTRFRHDPSTAFGQEYQETDGLENTLQARMGKMESVGGVKGENLCIYKNG</sequence>
<name>A0A9W9FZB2_9EURO</name>
<evidence type="ECO:0000313" key="2">
    <source>
        <dbReference type="EMBL" id="KAJ5109195.1"/>
    </source>
</evidence>
<feature type="region of interest" description="Disordered" evidence="1">
    <location>
        <begin position="1"/>
        <end position="26"/>
    </location>
</feature>
<protein>
    <submittedName>
        <fullName evidence="2">Uncharacterized protein</fullName>
    </submittedName>
</protein>
<dbReference type="AlphaFoldDB" id="A0A9W9FZB2"/>
<gene>
    <name evidence="2" type="ORF">N7456_005870</name>
</gene>
<evidence type="ECO:0000256" key="1">
    <source>
        <dbReference type="SAM" id="MobiDB-lite"/>
    </source>
</evidence>
<keyword evidence="3" id="KW-1185">Reference proteome</keyword>
<dbReference type="EMBL" id="JAPQKH010000003">
    <property type="protein sequence ID" value="KAJ5109195.1"/>
    <property type="molecule type" value="Genomic_DNA"/>
</dbReference>
<proteinExistence type="predicted"/>
<dbReference type="Proteomes" id="UP001149165">
    <property type="component" value="Unassembled WGS sequence"/>
</dbReference>
<accession>A0A9W9FZB2</accession>
<reference evidence="2" key="2">
    <citation type="journal article" date="2023" name="IMA Fungus">
        <title>Comparative genomic study of the Penicillium genus elucidates a diverse pangenome and 15 lateral gene transfer events.</title>
        <authorList>
            <person name="Petersen C."/>
            <person name="Sorensen T."/>
            <person name="Nielsen M.R."/>
            <person name="Sondergaard T.E."/>
            <person name="Sorensen J.L."/>
            <person name="Fitzpatrick D.A."/>
            <person name="Frisvad J.C."/>
            <person name="Nielsen K.L."/>
        </authorList>
    </citation>
    <scope>NUCLEOTIDE SEQUENCE</scope>
    <source>
        <strain evidence="2">IBT 30069</strain>
    </source>
</reference>
<organism evidence="2 3">
    <name type="scientific">Penicillium angulare</name>
    <dbReference type="NCBI Taxonomy" id="116970"/>
    <lineage>
        <taxon>Eukaryota</taxon>
        <taxon>Fungi</taxon>
        <taxon>Dikarya</taxon>
        <taxon>Ascomycota</taxon>
        <taxon>Pezizomycotina</taxon>
        <taxon>Eurotiomycetes</taxon>
        <taxon>Eurotiomycetidae</taxon>
        <taxon>Eurotiales</taxon>
        <taxon>Aspergillaceae</taxon>
        <taxon>Penicillium</taxon>
    </lineage>
</organism>
<comment type="caution">
    <text evidence="2">The sequence shown here is derived from an EMBL/GenBank/DDBJ whole genome shotgun (WGS) entry which is preliminary data.</text>
</comment>
<reference evidence="2" key="1">
    <citation type="submission" date="2022-11" db="EMBL/GenBank/DDBJ databases">
        <authorList>
            <person name="Petersen C."/>
        </authorList>
    </citation>
    <scope>NUCLEOTIDE SEQUENCE</scope>
    <source>
        <strain evidence="2">IBT 30069</strain>
    </source>
</reference>
<evidence type="ECO:0000313" key="3">
    <source>
        <dbReference type="Proteomes" id="UP001149165"/>
    </source>
</evidence>